<dbReference type="EMBL" id="CP010536">
    <property type="protein sequence ID" value="AJG18785.1"/>
    <property type="molecule type" value="Genomic_DNA"/>
</dbReference>
<accession>A0A0C4Y6X6</accession>
<proteinExistence type="predicted"/>
<protein>
    <recommendedName>
        <fullName evidence="1">Winged helix-turn-helix domain-containing protein</fullName>
    </recommendedName>
</protein>
<dbReference type="RefSeq" id="WP_082054818.1">
    <property type="nucleotide sequence ID" value="NZ_CP010536.1"/>
</dbReference>
<name>A0A0C4Y6X6_9BURK</name>
<dbReference type="InterPro" id="IPR055245">
    <property type="entry name" value="HTH_proteobacteria"/>
</dbReference>
<feature type="domain" description="Winged helix-turn-helix" evidence="1">
    <location>
        <begin position="8"/>
        <end position="61"/>
    </location>
</feature>
<evidence type="ECO:0000313" key="3">
    <source>
        <dbReference type="Proteomes" id="UP000031843"/>
    </source>
</evidence>
<dbReference type="Proteomes" id="UP000031843">
    <property type="component" value="Chromosome main"/>
</dbReference>
<reference evidence="2 3" key="1">
    <citation type="journal article" date="2015" name="Genome Announc.">
        <title>Complete Genome Sequence of Cupriavidus basilensis 4G11, Isolated from the Oak Ridge Field Research Center Site.</title>
        <authorList>
            <person name="Ray J."/>
            <person name="Waters R.J."/>
            <person name="Skerker J.M."/>
            <person name="Kuehl J.V."/>
            <person name="Price M.N."/>
            <person name="Huang J."/>
            <person name="Chakraborty R."/>
            <person name="Arkin A.P."/>
            <person name="Deutschbauer A."/>
        </authorList>
    </citation>
    <scope>NUCLEOTIDE SEQUENCE [LARGE SCALE GENOMIC DNA]</scope>
    <source>
        <strain evidence="2">4G11</strain>
    </source>
</reference>
<gene>
    <name evidence="2" type="ORF">RR42_m1383</name>
</gene>
<dbReference type="KEGG" id="cbw:RR42_m1383"/>
<evidence type="ECO:0000313" key="2">
    <source>
        <dbReference type="EMBL" id="AJG18785.1"/>
    </source>
</evidence>
<organism evidence="2 3">
    <name type="scientific">Cupriavidus basilensis</name>
    <dbReference type="NCBI Taxonomy" id="68895"/>
    <lineage>
        <taxon>Bacteria</taxon>
        <taxon>Pseudomonadati</taxon>
        <taxon>Pseudomonadota</taxon>
        <taxon>Betaproteobacteria</taxon>
        <taxon>Burkholderiales</taxon>
        <taxon>Burkholderiaceae</taxon>
        <taxon>Cupriavidus</taxon>
    </lineage>
</organism>
<keyword evidence="3" id="KW-1185">Reference proteome</keyword>
<dbReference type="Pfam" id="PF14090">
    <property type="entry name" value="HTH_39"/>
    <property type="match status" value="1"/>
</dbReference>
<sequence>MEMNGKRQRDVILSHLRRAGKRGVTLQHLRDEYKIATPNARISELKQQGINIQKRFQEVVHDGWRTREMVYTLGRPVRASAG</sequence>
<evidence type="ECO:0000259" key="1">
    <source>
        <dbReference type="Pfam" id="PF14090"/>
    </source>
</evidence>
<dbReference type="AlphaFoldDB" id="A0A0C4Y6X6"/>